<accession>A0A1G1WE76</accession>
<dbReference type="STRING" id="1802597.A2Z24_02445"/>
<evidence type="ECO:0000313" key="2">
    <source>
        <dbReference type="Proteomes" id="UP000177588"/>
    </source>
</evidence>
<sequence length="82" mass="9532">MESMKKANFERINIIFPSDVAEKLRQVPAGNRSRLVAIATERVLAEKSKANLYERLLELRKRSKILPAGTIEKWVREDRKSH</sequence>
<gene>
    <name evidence="1" type="ORF">A2Z24_02445</name>
</gene>
<dbReference type="AlphaFoldDB" id="A0A1G1WE76"/>
<protein>
    <recommendedName>
        <fullName evidence="3">CopG family transcriptional regulator</fullName>
    </recommendedName>
</protein>
<reference evidence="1 2" key="1">
    <citation type="journal article" date="2016" name="Nat. Commun.">
        <title>Thousands of microbial genomes shed light on interconnected biogeochemical processes in an aquifer system.</title>
        <authorList>
            <person name="Anantharaman K."/>
            <person name="Brown C.T."/>
            <person name="Hug L.A."/>
            <person name="Sharon I."/>
            <person name="Castelle C.J."/>
            <person name="Probst A.J."/>
            <person name="Thomas B.C."/>
            <person name="Singh A."/>
            <person name="Wilkins M.J."/>
            <person name="Karaoz U."/>
            <person name="Brodie E.L."/>
            <person name="Williams K.H."/>
            <person name="Hubbard S.S."/>
            <person name="Banfield J.F."/>
        </authorList>
    </citation>
    <scope>NUCLEOTIDE SEQUENCE [LARGE SCALE GENOMIC DNA]</scope>
</reference>
<dbReference type="EMBL" id="MHCT01000017">
    <property type="protein sequence ID" value="OGY25954.1"/>
    <property type="molecule type" value="Genomic_DNA"/>
</dbReference>
<evidence type="ECO:0000313" key="1">
    <source>
        <dbReference type="EMBL" id="OGY25954.1"/>
    </source>
</evidence>
<comment type="caution">
    <text evidence="1">The sequence shown here is derived from an EMBL/GenBank/DDBJ whole genome shotgun (WGS) entry which is preliminary data.</text>
</comment>
<dbReference type="Proteomes" id="UP000177588">
    <property type="component" value="Unassembled WGS sequence"/>
</dbReference>
<evidence type="ECO:0008006" key="3">
    <source>
        <dbReference type="Google" id="ProtNLM"/>
    </source>
</evidence>
<organism evidence="1 2">
    <name type="scientific">Candidatus Woykebacteria bacterium RBG_16_44_10</name>
    <dbReference type="NCBI Taxonomy" id="1802597"/>
    <lineage>
        <taxon>Bacteria</taxon>
        <taxon>Candidatus Woykeibacteriota</taxon>
    </lineage>
</organism>
<proteinExistence type="predicted"/>
<name>A0A1G1WE76_9BACT</name>